<name>A0A8C5PIM0_9ANUR</name>
<feature type="chain" id="PRO_5034590158" description="Ig-like domain-containing protein" evidence="1">
    <location>
        <begin position="21"/>
        <end position="122"/>
    </location>
</feature>
<sequence length="122" mass="13729">MYWTDLLIALLCLSTGPLLAQEYTLQQPTSELVALRGTARLPCTLNTGIAKVYWYQFKDGSTPRFVYQFRSPQDQGAGPGFSSRFSVTHNSASNTWHLVIEEADFEDAADYYCSIYIKNADT</sequence>
<dbReference type="PROSITE" id="PS50835">
    <property type="entry name" value="IG_LIKE"/>
    <property type="match status" value="1"/>
</dbReference>
<dbReference type="SUPFAM" id="SSF48726">
    <property type="entry name" value="Immunoglobulin"/>
    <property type="match status" value="1"/>
</dbReference>
<evidence type="ECO:0000259" key="2">
    <source>
        <dbReference type="PROSITE" id="PS50835"/>
    </source>
</evidence>
<keyword evidence="1" id="KW-0732">Signal</keyword>
<dbReference type="Ensembl" id="ENSLLET00000024281.1">
    <property type="protein sequence ID" value="ENSLLEP00000023394.1"/>
    <property type="gene ID" value="ENSLLEG00000014862.1"/>
</dbReference>
<evidence type="ECO:0000313" key="4">
    <source>
        <dbReference type="Proteomes" id="UP000694569"/>
    </source>
</evidence>
<dbReference type="InterPro" id="IPR013106">
    <property type="entry name" value="Ig_V-set"/>
</dbReference>
<proteinExistence type="predicted"/>
<accession>A0A8C5PIM0</accession>
<dbReference type="Proteomes" id="UP000694569">
    <property type="component" value="Unplaced"/>
</dbReference>
<dbReference type="PANTHER" id="PTHR23267">
    <property type="entry name" value="IMMUNOGLOBULIN LIGHT CHAIN"/>
    <property type="match status" value="1"/>
</dbReference>
<dbReference type="OrthoDB" id="6103117at2759"/>
<reference evidence="3" key="1">
    <citation type="submission" date="2025-08" db="UniProtKB">
        <authorList>
            <consortium name="Ensembl"/>
        </authorList>
    </citation>
    <scope>IDENTIFICATION</scope>
</reference>
<dbReference type="InterPro" id="IPR050150">
    <property type="entry name" value="IgV_Light_Chain"/>
</dbReference>
<evidence type="ECO:0000313" key="3">
    <source>
        <dbReference type="Ensembl" id="ENSLLEP00000023394.1"/>
    </source>
</evidence>
<dbReference type="AlphaFoldDB" id="A0A8C5PIM0"/>
<evidence type="ECO:0000256" key="1">
    <source>
        <dbReference type="SAM" id="SignalP"/>
    </source>
</evidence>
<organism evidence="3 4">
    <name type="scientific">Leptobrachium leishanense</name>
    <name type="common">Leishan spiny toad</name>
    <dbReference type="NCBI Taxonomy" id="445787"/>
    <lineage>
        <taxon>Eukaryota</taxon>
        <taxon>Metazoa</taxon>
        <taxon>Chordata</taxon>
        <taxon>Craniata</taxon>
        <taxon>Vertebrata</taxon>
        <taxon>Euteleostomi</taxon>
        <taxon>Amphibia</taxon>
        <taxon>Batrachia</taxon>
        <taxon>Anura</taxon>
        <taxon>Pelobatoidea</taxon>
        <taxon>Megophryidae</taxon>
        <taxon>Leptobrachium</taxon>
    </lineage>
</organism>
<dbReference type="SMART" id="SM00406">
    <property type="entry name" value="IGv"/>
    <property type="match status" value="1"/>
</dbReference>
<feature type="domain" description="Ig-like" evidence="2">
    <location>
        <begin position="17"/>
        <end position="122"/>
    </location>
</feature>
<dbReference type="InterPro" id="IPR013783">
    <property type="entry name" value="Ig-like_fold"/>
</dbReference>
<dbReference type="InterPro" id="IPR007110">
    <property type="entry name" value="Ig-like_dom"/>
</dbReference>
<dbReference type="InterPro" id="IPR036179">
    <property type="entry name" value="Ig-like_dom_sf"/>
</dbReference>
<dbReference type="GeneTree" id="ENSGT00940000161517"/>
<feature type="signal peptide" evidence="1">
    <location>
        <begin position="1"/>
        <end position="20"/>
    </location>
</feature>
<dbReference type="Pfam" id="PF07686">
    <property type="entry name" value="V-set"/>
    <property type="match status" value="1"/>
</dbReference>
<keyword evidence="4" id="KW-1185">Reference proteome</keyword>
<reference evidence="3" key="2">
    <citation type="submission" date="2025-09" db="UniProtKB">
        <authorList>
            <consortium name="Ensembl"/>
        </authorList>
    </citation>
    <scope>IDENTIFICATION</scope>
</reference>
<protein>
    <recommendedName>
        <fullName evidence="2">Ig-like domain-containing protein</fullName>
    </recommendedName>
</protein>
<dbReference type="Gene3D" id="2.60.40.10">
    <property type="entry name" value="Immunoglobulins"/>
    <property type="match status" value="1"/>
</dbReference>